<reference evidence="1" key="1">
    <citation type="submission" date="2014-08" db="EMBL/GenBank/DDBJ databases">
        <title>Comparative genomics of the Paenibacillus odorifer group.</title>
        <authorList>
            <person name="den Bakker H.C."/>
            <person name="Tsai Y.-C.Y.-C."/>
            <person name="Martin N."/>
            <person name="Korlach J."/>
            <person name="Wiedmann M."/>
        </authorList>
    </citation>
    <scope>NUCLEOTIDE SEQUENCE [LARGE SCALE GENOMIC DNA]</scope>
    <source>
        <strain evidence="1">DSM 13188</strain>
    </source>
</reference>
<dbReference type="GO" id="GO:0032259">
    <property type="term" value="P:methylation"/>
    <property type="evidence" value="ECO:0007669"/>
    <property type="project" value="UniProtKB-KW"/>
</dbReference>
<accession>A0A089LGT8</accession>
<dbReference type="HOGENOM" id="CLU_879531_0_0_9"/>
<dbReference type="Proteomes" id="UP000029518">
    <property type="component" value="Chromosome"/>
</dbReference>
<proteinExistence type="predicted"/>
<keyword evidence="1" id="KW-0489">Methyltransferase</keyword>
<keyword evidence="2" id="KW-1185">Reference proteome</keyword>
<dbReference type="RefSeq" id="WP_042216493.1">
    <property type="nucleotide sequence ID" value="NZ_CP009285.1"/>
</dbReference>
<sequence>MRTFTNDTARKILANEISVETLLHQYPEYQQEVLQELSVLKNTRNANLIHAIIDKYSASAKMANHKISRSGFNEKTVNAFLPNVIKARFALHLLEQLNISASSKTSAGNVKFNLWDGMILQKLLFKKGLERKPVSLGLFRLCWRILLNRKILMPLVNKKGIYCFYSKPLINELSSLIGDKKCLEIAAGDGTLTKFLNAKNISCTATDDYSWKHYIDYPAFVEQADAKTALHKYSPEVVLCSWPVPKNPYEKHVFKTNSVDLYIVLGTKDPAVTGDFDSYYSADHFTMEFSERLSSLLLPPSSENAVYLFRRKPVSS</sequence>
<dbReference type="KEGG" id="pbd:PBOR_26435"/>
<gene>
    <name evidence="1" type="ORF">PBOR_26435</name>
</gene>
<dbReference type="OrthoDB" id="2539613at2"/>
<protein>
    <submittedName>
        <fullName evidence="1">SAM-dependent methyltransferase</fullName>
    </submittedName>
</protein>
<organism evidence="1 2">
    <name type="scientific">Paenibacillus borealis</name>
    <dbReference type="NCBI Taxonomy" id="160799"/>
    <lineage>
        <taxon>Bacteria</taxon>
        <taxon>Bacillati</taxon>
        <taxon>Bacillota</taxon>
        <taxon>Bacilli</taxon>
        <taxon>Bacillales</taxon>
        <taxon>Paenibacillaceae</taxon>
        <taxon>Paenibacillus</taxon>
    </lineage>
</organism>
<keyword evidence="1" id="KW-0808">Transferase</keyword>
<evidence type="ECO:0000313" key="2">
    <source>
        <dbReference type="Proteomes" id="UP000029518"/>
    </source>
</evidence>
<dbReference type="AlphaFoldDB" id="A0A089LGT8"/>
<dbReference type="EMBL" id="CP009285">
    <property type="protein sequence ID" value="AIQ60092.1"/>
    <property type="molecule type" value="Genomic_DNA"/>
</dbReference>
<name>A0A089LGT8_PAEBO</name>
<dbReference type="GO" id="GO:0008168">
    <property type="term" value="F:methyltransferase activity"/>
    <property type="evidence" value="ECO:0007669"/>
    <property type="project" value="UniProtKB-KW"/>
</dbReference>
<evidence type="ECO:0000313" key="1">
    <source>
        <dbReference type="EMBL" id="AIQ60092.1"/>
    </source>
</evidence>